<reference evidence="11 12" key="1">
    <citation type="submission" date="2017-09" db="EMBL/GenBank/DDBJ databases">
        <authorList>
            <person name="Lee N."/>
            <person name="Cho B.-K."/>
        </authorList>
    </citation>
    <scope>NUCLEOTIDE SEQUENCE [LARGE SCALE GENOMIC DNA]</scope>
    <source>
        <strain evidence="11 12">ATCC 27476</strain>
    </source>
</reference>
<keyword evidence="2 8" id="KW-0645">Protease</keyword>
<dbReference type="GO" id="GO:0006508">
    <property type="term" value="P:proteolysis"/>
    <property type="evidence" value="ECO:0007669"/>
    <property type="project" value="UniProtKB-KW"/>
</dbReference>
<evidence type="ECO:0000256" key="7">
    <source>
        <dbReference type="PIRSR" id="PIRSR623612-1"/>
    </source>
</evidence>
<keyword evidence="4 8" id="KW-0378">Hydrolase</keyword>
<dbReference type="InterPro" id="IPR013856">
    <property type="entry name" value="Peptidase_M4_domain"/>
</dbReference>
<comment type="function">
    <text evidence="8">Extracellular zinc metalloprotease.</text>
</comment>
<evidence type="ECO:0000313" key="11">
    <source>
        <dbReference type="EMBL" id="QEV49460.1"/>
    </source>
</evidence>
<protein>
    <recommendedName>
        <fullName evidence="8">Neutral metalloproteinase</fullName>
        <ecNumber evidence="8">3.4.24.-</ecNumber>
    </recommendedName>
</protein>
<keyword evidence="5 8" id="KW-0862">Zinc</keyword>
<keyword evidence="6 8" id="KW-0482">Metalloprotease</keyword>
<dbReference type="AlphaFoldDB" id="A0A5J6JEY2"/>
<feature type="active site" description="Proton donor" evidence="7">
    <location>
        <position position="272"/>
    </location>
</feature>
<dbReference type="GO" id="GO:0046872">
    <property type="term" value="F:metal ion binding"/>
    <property type="evidence" value="ECO:0007669"/>
    <property type="project" value="UniProtKB-UniRule"/>
</dbReference>
<dbReference type="Gene3D" id="3.10.170.10">
    <property type="match status" value="1"/>
</dbReference>
<feature type="domain" description="Peptidase M4 C-terminal" evidence="10">
    <location>
        <begin position="177"/>
        <end position="348"/>
    </location>
</feature>
<comment type="similarity">
    <text evidence="1 8">Belongs to the peptidase M4 family.</text>
</comment>
<dbReference type="Gene3D" id="1.10.390.10">
    <property type="entry name" value="Neutral Protease Domain 2"/>
    <property type="match status" value="1"/>
</dbReference>
<dbReference type="GO" id="GO:0005576">
    <property type="term" value="C:extracellular region"/>
    <property type="evidence" value="ECO:0007669"/>
    <property type="project" value="UniProtKB-SubCell"/>
</dbReference>
<feature type="active site" evidence="7">
    <location>
        <position position="167"/>
    </location>
</feature>
<dbReference type="GeneID" id="95615610"/>
<comment type="cofactor">
    <cofactor evidence="8">
        <name>Zn(2+)</name>
        <dbReference type="ChEBI" id="CHEBI:29105"/>
    </cofactor>
</comment>
<dbReference type="PANTHER" id="PTHR43579:SF1">
    <property type="entry name" value="NEUTRAL METALLOPROTEINASE"/>
    <property type="match status" value="1"/>
</dbReference>
<comment type="subcellular location">
    <subcellularLocation>
        <location evidence="8">Secreted</location>
    </subcellularLocation>
</comment>
<dbReference type="InterPro" id="IPR023612">
    <property type="entry name" value="Peptidase_M4"/>
</dbReference>
<dbReference type="EMBL" id="CP023692">
    <property type="protein sequence ID" value="QEV49460.1"/>
    <property type="molecule type" value="Genomic_DNA"/>
</dbReference>
<dbReference type="Pfam" id="PF01447">
    <property type="entry name" value="Peptidase_M4"/>
    <property type="match status" value="1"/>
</dbReference>
<dbReference type="KEGG" id="svn:CP980_34390"/>
<evidence type="ECO:0000259" key="9">
    <source>
        <dbReference type="Pfam" id="PF01447"/>
    </source>
</evidence>
<dbReference type="Pfam" id="PF02868">
    <property type="entry name" value="Peptidase_M4_C"/>
    <property type="match status" value="1"/>
</dbReference>
<dbReference type="EC" id="3.4.24.-" evidence="8"/>
<evidence type="ECO:0000259" key="10">
    <source>
        <dbReference type="Pfam" id="PF02868"/>
    </source>
</evidence>
<evidence type="ECO:0000256" key="4">
    <source>
        <dbReference type="ARBA" id="ARBA00022801"/>
    </source>
</evidence>
<dbReference type="Proteomes" id="UP000325563">
    <property type="component" value="Chromosome"/>
</dbReference>
<accession>A0A5J6JEY2</accession>
<name>A0A5J6JEY2_STRVI</name>
<dbReference type="SUPFAM" id="SSF55486">
    <property type="entry name" value="Metalloproteases ('zincins'), catalytic domain"/>
    <property type="match status" value="1"/>
</dbReference>
<evidence type="ECO:0000256" key="6">
    <source>
        <dbReference type="ARBA" id="ARBA00023049"/>
    </source>
</evidence>
<dbReference type="InterPro" id="IPR027268">
    <property type="entry name" value="Peptidase_M4/M1_CTD_sf"/>
</dbReference>
<organism evidence="11 12">
    <name type="scientific">Streptomyces vinaceus</name>
    <dbReference type="NCBI Taxonomy" id="1960"/>
    <lineage>
        <taxon>Bacteria</taxon>
        <taxon>Bacillati</taxon>
        <taxon>Actinomycetota</taxon>
        <taxon>Actinomycetes</taxon>
        <taxon>Kitasatosporales</taxon>
        <taxon>Streptomycetaceae</taxon>
        <taxon>Streptomyces</taxon>
    </lineage>
</organism>
<evidence type="ECO:0000256" key="1">
    <source>
        <dbReference type="ARBA" id="ARBA00009388"/>
    </source>
</evidence>
<evidence type="ECO:0000256" key="8">
    <source>
        <dbReference type="RuleBase" id="RU366073"/>
    </source>
</evidence>
<sequence>MSKTSRLNCIIPPHLLKKLLESQDGEVRQAALDTMLTTARLRGERAVRASFAGPAATATGNGRRTVFDCDQGSFLASAVMARSEDGPESADESANRAFDGLGLTRDFYKEVFQRDSIDGHGMRLDGYVHFSAKFNNAFWDGRQMVFGDGDGKMLGDLTRSLDVIAHELTHGVTEHTAGLVYHNQSGALNESLSDVFGSLVKQWSLKQSVDEADWLIGADVWTPGIDADALRSMKAPGHAYDNALFGKDPQPDRMSKFIHLPDTEEGDSGGVHFNSGIPNKAFFLAAVGIGGFAWEGAGPIWYESLKASSSETQFQDFADTTFQKAGELFGVGSAEQSAVLAAWQGVEIPIRGVPAGVARGRSRTVDGNGGLSRQDGVAALTRQVGELSAQVTRLAKEVAALKGTG</sequence>
<gene>
    <name evidence="11" type="ORF">CP980_34390</name>
</gene>
<dbReference type="GO" id="GO:0004222">
    <property type="term" value="F:metalloendopeptidase activity"/>
    <property type="evidence" value="ECO:0007669"/>
    <property type="project" value="UniProtKB-UniRule"/>
</dbReference>
<evidence type="ECO:0000256" key="5">
    <source>
        <dbReference type="ARBA" id="ARBA00022833"/>
    </source>
</evidence>
<dbReference type="InterPro" id="IPR001570">
    <property type="entry name" value="Peptidase_M4_C_domain"/>
</dbReference>
<proteinExistence type="inferred from homology"/>
<dbReference type="InterPro" id="IPR052759">
    <property type="entry name" value="Metalloprotease_M4"/>
</dbReference>
<keyword evidence="8" id="KW-0964">Secreted</keyword>
<dbReference type="PANTHER" id="PTHR43579">
    <property type="match status" value="1"/>
</dbReference>
<dbReference type="CDD" id="cd09597">
    <property type="entry name" value="M4_TLP"/>
    <property type="match status" value="1"/>
</dbReference>
<feature type="domain" description="Peptidase M4" evidence="9">
    <location>
        <begin position="96"/>
        <end position="174"/>
    </location>
</feature>
<evidence type="ECO:0000256" key="2">
    <source>
        <dbReference type="ARBA" id="ARBA00022670"/>
    </source>
</evidence>
<evidence type="ECO:0000256" key="3">
    <source>
        <dbReference type="ARBA" id="ARBA00022723"/>
    </source>
</evidence>
<keyword evidence="12" id="KW-1185">Reference proteome</keyword>
<dbReference type="RefSeq" id="WP_150529980.1">
    <property type="nucleotide sequence ID" value="NZ_BNBW01000006.1"/>
</dbReference>
<dbReference type="PRINTS" id="PR00730">
    <property type="entry name" value="THERMOLYSIN"/>
</dbReference>
<evidence type="ECO:0000313" key="12">
    <source>
        <dbReference type="Proteomes" id="UP000325563"/>
    </source>
</evidence>
<keyword evidence="3" id="KW-0479">Metal-binding</keyword>